<name>A0AC34QIR4_9BILA</name>
<dbReference type="WBParaSite" id="JU765_v2.g16686.t1">
    <property type="protein sequence ID" value="JU765_v2.g16686.t1"/>
    <property type="gene ID" value="JU765_v2.g16686"/>
</dbReference>
<reference evidence="2" key="1">
    <citation type="submission" date="2022-11" db="UniProtKB">
        <authorList>
            <consortium name="WormBaseParasite"/>
        </authorList>
    </citation>
    <scope>IDENTIFICATION</scope>
</reference>
<accession>A0AC34QIR4</accession>
<sequence length="174" mass="19536">MVTYFSWTPVDTRNAAIATLFPAGLGLAHYMSTRPGNAHYNFYKSSIKPTWADVNPSVYGLIDLLALTPMGYATYLVYKAGGGFQFRDTTIALAMYAAHAFFFGMCLPLYEKRNYKMLAVNKGLAFLASLGTLFSYYQINDTAGMISIPFAITQGFCFYLAYKLYQLNDTRKEM</sequence>
<organism evidence="1 2">
    <name type="scientific">Panagrolaimus sp. JU765</name>
    <dbReference type="NCBI Taxonomy" id="591449"/>
    <lineage>
        <taxon>Eukaryota</taxon>
        <taxon>Metazoa</taxon>
        <taxon>Ecdysozoa</taxon>
        <taxon>Nematoda</taxon>
        <taxon>Chromadorea</taxon>
        <taxon>Rhabditida</taxon>
        <taxon>Tylenchina</taxon>
        <taxon>Panagrolaimomorpha</taxon>
        <taxon>Panagrolaimoidea</taxon>
        <taxon>Panagrolaimidae</taxon>
        <taxon>Panagrolaimus</taxon>
    </lineage>
</organism>
<evidence type="ECO:0000313" key="2">
    <source>
        <dbReference type="WBParaSite" id="JU765_v2.g16686.t1"/>
    </source>
</evidence>
<protein>
    <submittedName>
        <fullName evidence="2">Uncharacterized protein</fullName>
    </submittedName>
</protein>
<evidence type="ECO:0000313" key="1">
    <source>
        <dbReference type="Proteomes" id="UP000887576"/>
    </source>
</evidence>
<dbReference type="Proteomes" id="UP000887576">
    <property type="component" value="Unplaced"/>
</dbReference>
<proteinExistence type="predicted"/>